<dbReference type="Proteomes" id="UP000748756">
    <property type="component" value="Unassembled WGS sequence"/>
</dbReference>
<organism evidence="2 3">
    <name type="scientific">Linnemannia schmuckeri</name>
    <dbReference type="NCBI Taxonomy" id="64567"/>
    <lineage>
        <taxon>Eukaryota</taxon>
        <taxon>Fungi</taxon>
        <taxon>Fungi incertae sedis</taxon>
        <taxon>Mucoromycota</taxon>
        <taxon>Mortierellomycotina</taxon>
        <taxon>Mortierellomycetes</taxon>
        <taxon>Mortierellales</taxon>
        <taxon>Mortierellaceae</taxon>
        <taxon>Linnemannia</taxon>
    </lineage>
</organism>
<feature type="domain" description="F-box" evidence="1">
    <location>
        <begin position="6"/>
        <end position="44"/>
    </location>
</feature>
<dbReference type="AlphaFoldDB" id="A0A9P5VB10"/>
<protein>
    <recommendedName>
        <fullName evidence="1">F-box domain-containing protein</fullName>
    </recommendedName>
</protein>
<dbReference type="EMBL" id="JAAAUQ010000441">
    <property type="protein sequence ID" value="KAF9150215.1"/>
    <property type="molecule type" value="Genomic_DNA"/>
</dbReference>
<reference evidence="2" key="1">
    <citation type="journal article" date="2020" name="Fungal Divers.">
        <title>Resolving the Mortierellaceae phylogeny through synthesis of multi-gene phylogenetics and phylogenomics.</title>
        <authorList>
            <person name="Vandepol N."/>
            <person name="Liber J."/>
            <person name="Desiro A."/>
            <person name="Na H."/>
            <person name="Kennedy M."/>
            <person name="Barry K."/>
            <person name="Grigoriev I.V."/>
            <person name="Miller A.N."/>
            <person name="O'Donnell K."/>
            <person name="Stajich J.E."/>
            <person name="Bonito G."/>
        </authorList>
    </citation>
    <scope>NUCLEOTIDE SEQUENCE</scope>
    <source>
        <strain evidence="2">NRRL 6426</strain>
    </source>
</reference>
<evidence type="ECO:0000313" key="3">
    <source>
        <dbReference type="Proteomes" id="UP000748756"/>
    </source>
</evidence>
<sequence>ARTLAIPELVHEIANYLVLHDLTQLVSVNKEWRQAWTPHLWRDVKILTTQQQSSFIEPVAQEALFRNRSLVRLFWCRASSSANPLAALGNTYMQQPLHLTDLCFQAEINDPENQEPLFELLIIVLEQSHFLTVLDIPNSPPAGIVVETLLKCIAQSLPHLRRLTLFTEDEPYVRPYAVKEFLETVSAELEYLSMGIEFCHGDSTDSTACLSQPTQKCHPHPKLKCVGIYMDFSGDKDKTIVPWVLSGFLRGCTNLDVVDGQMHLSATRACWIWNYPSVREIVESVLGIRLRQFHVRQAATPRSDRDISTEITIIASGTCKGSDTSTSSSLVQEAWHTICIDKCPLTMTLTNDAILSAATSQLHGPYVISVDNIESMKSSDVQAVLSQDRSLRCLSSRLPPTILATEMISSPPWSCRFITILKIQISGIPRPDIYTDYKNRLAPTLLGVSMKQSRAIQRQVYSQLGQLTLLQTLCLGADSPAAELEVSTDIHGTPVFFDRRLQLRCLELTLESGLDRLAGLRDLEWLTVENMDHRIGFVELLWMEKTWPNIKRVKGLVRCRNKGEFRSGRMVPTGSVIAPGRACGSKIEVLDSNLWDQVTQNFDQYDFYNLTLVNKQLNTLFTRHLYFHVNISSKRQEIAFLTPACQAALLRNSAHTRRFSTRSDNPAVLAVIKDLPQGVLTYINLGSDARLTALAVEHLIAILEKNPFILSLRVLGAPFDMGLKSVGALLRAIGRTQMFLRRLELFEGHLGIAHPADLREFFETVSEHLEYLSIRCTTDSHVLSADEIVAMTKPIQGVQKKHPYLRTLRLDPSLPEQEWLDSNENGPKPWPMILVPFLEGCSDELQTFDDYEGPMDDSNQRRRPSWIHEYPEVRAALKKLIPVKFRELLFDAREDEWEFRDMDAAMQVYQVMANDDIPGQEPEICNLIRLDRFMTPFPTTFRNIALAARSGFVQKLCIQDGHMFQSEEILKILRKAIHVMQRIQCWGSLPVLYDHVMDPVPWTCTNLVQLDVQIRSVFRPDIRTNYRGEPLQEYDEAMYHEDFLDAVRLAHRSIYKRLASLESLQILTLGLKTEQDKLESKKVDGRKVYFDPLLQTDCLDLSLEYGLDLLADLRDMRELSVHHLDHRIGVKELKWMERNWLNLEYVAGVIRNDPKKPFGRPFAVEDPNPAECDVGFNLR</sequence>
<evidence type="ECO:0000259" key="1">
    <source>
        <dbReference type="SMART" id="SM00256"/>
    </source>
</evidence>
<evidence type="ECO:0000313" key="2">
    <source>
        <dbReference type="EMBL" id="KAF9150215.1"/>
    </source>
</evidence>
<dbReference type="SMART" id="SM00256">
    <property type="entry name" value="FBOX"/>
    <property type="match status" value="2"/>
</dbReference>
<comment type="caution">
    <text evidence="2">The sequence shown here is derived from an EMBL/GenBank/DDBJ whole genome shotgun (WGS) entry which is preliminary data.</text>
</comment>
<gene>
    <name evidence="2" type="ORF">BG015_007995</name>
</gene>
<dbReference type="InterPro" id="IPR001810">
    <property type="entry name" value="F-box_dom"/>
</dbReference>
<feature type="domain" description="F-box" evidence="1">
    <location>
        <begin position="590"/>
        <end position="631"/>
    </location>
</feature>
<keyword evidence="3" id="KW-1185">Reference proteome</keyword>
<accession>A0A9P5VB10</accession>
<dbReference type="OrthoDB" id="2360147at2759"/>
<name>A0A9P5VB10_9FUNG</name>
<feature type="non-terminal residue" evidence="2">
    <location>
        <position position="1179"/>
    </location>
</feature>
<proteinExistence type="predicted"/>